<gene>
    <name evidence="1" type="ORF">C2G38_2179431</name>
</gene>
<comment type="caution">
    <text evidence="1">The sequence shown here is derived from an EMBL/GenBank/DDBJ whole genome shotgun (WGS) entry which is preliminary data.</text>
</comment>
<organism evidence="1 2">
    <name type="scientific">Gigaspora rosea</name>
    <dbReference type="NCBI Taxonomy" id="44941"/>
    <lineage>
        <taxon>Eukaryota</taxon>
        <taxon>Fungi</taxon>
        <taxon>Fungi incertae sedis</taxon>
        <taxon>Mucoromycota</taxon>
        <taxon>Glomeromycotina</taxon>
        <taxon>Glomeromycetes</taxon>
        <taxon>Diversisporales</taxon>
        <taxon>Gigasporaceae</taxon>
        <taxon>Gigaspora</taxon>
    </lineage>
</organism>
<dbReference type="EMBL" id="QKWP01000420">
    <property type="protein sequence ID" value="RIB20384.1"/>
    <property type="molecule type" value="Genomic_DNA"/>
</dbReference>
<dbReference type="Proteomes" id="UP000266673">
    <property type="component" value="Unassembled WGS sequence"/>
</dbReference>
<evidence type="ECO:0000313" key="2">
    <source>
        <dbReference type="Proteomes" id="UP000266673"/>
    </source>
</evidence>
<protein>
    <submittedName>
        <fullName evidence="1">Uncharacterized protein</fullName>
    </submittedName>
</protein>
<proteinExistence type="predicted"/>
<accession>A0A397VD77</accession>
<reference evidence="1 2" key="1">
    <citation type="submission" date="2018-06" db="EMBL/GenBank/DDBJ databases">
        <title>Comparative genomics reveals the genomic features of Rhizophagus irregularis, R. cerebriforme, R. diaphanum and Gigaspora rosea, and their symbiotic lifestyle signature.</title>
        <authorList>
            <person name="Morin E."/>
            <person name="San Clemente H."/>
            <person name="Chen E.C.H."/>
            <person name="De La Providencia I."/>
            <person name="Hainaut M."/>
            <person name="Kuo A."/>
            <person name="Kohler A."/>
            <person name="Murat C."/>
            <person name="Tang N."/>
            <person name="Roy S."/>
            <person name="Loubradou J."/>
            <person name="Henrissat B."/>
            <person name="Grigoriev I.V."/>
            <person name="Corradi N."/>
            <person name="Roux C."/>
            <person name="Martin F.M."/>
        </authorList>
    </citation>
    <scope>NUCLEOTIDE SEQUENCE [LARGE SCALE GENOMIC DNA]</scope>
    <source>
        <strain evidence="1 2">DAOM 194757</strain>
    </source>
</reference>
<keyword evidence="2" id="KW-1185">Reference proteome</keyword>
<name>A0A397VD77_9GLOM</name>
<dbReference type="AlphaFoldDB" id="A0A397VD77"/>
<sequence length="95" mass="11423">MKAFQLTVAKRKTQMTVNNSIPEKKIPNLTIPTTQEKPYSNIYNKKKRITRITKLDTTRYKRKISTGWHKLHYKENTILETKRKHQTGQYQQYIN</sequence>
<evidence type="ECO:0000313" key="1">
    <source>
        <dbReference type="EMBL" id="RIB20384.1"/>
    </source>
</evidence>